<dbReference type="EMBL" id="JAFMYV010000019">
    <property type="protein sequence ID" value="MBO0939951.1"/>
    <property type="molecule type" value="Genomic_DNA"/>
</dbReference>
<sequence>MDTAHLRRRVDLHWPQTLTSYLNPSFFSARLNRSRLTILAMLLLMAAQAATAQSSTYKYIRKYKEDYDLKPIHFGFYFGLPTTRYGLTYTPNFASANGSVTDPNPIVRITSPNNTGLLRVGFLVNAFLDDNFDLRTNPGISIISRSINYTYADGTEKANLIESAWVELPLLLKYKSARRVNSRMYLIGGASLGIETNRKRREDASLGLPNTASTDFSLEYGIGFEQFLEYFKFAPELRFSHSLVNAFKGSTATPATTNIQRLTTHTVTLYLNFE</sequence>
<protein>
    <submittedName>
        <fullName evidence="2">PorT family protein</fullName>
    </submittedName>
</protein>
<accession>A0A939GNA5</accession>
<organism evidence="2 3">
    <name type="scientific">Fibrella rubiginis</name>
    <dbReference type="NCBI Taxonomy" id="2817060"/>
    <lineage>
        <taxon>Bacteria</taxon>
        <taxon>Pseudomonadati</taxon>
        <taxon>Bacteroidota</taxon>
        <taxon>Cytophagia</taxon>
        <taxon>Cytophagales</taxon>
        <taxon>Spirosomataceae</taxon>
        <taxon>Fibrella</taxon>
    </lineage>
</organism>
<dbReference type="AlphaFoldDB" id="A0A939GNA5"/>
<keyword evidence="3" id="KW-1185">Reference proteome</keyword>
<evidence type="ECO:0000313" key="2">
    <source>
        <dbReference type="EMBL" id="MBO0939951.1"/>
    </source>
</evidence>
<dbReference type="Proteomes" id="UP000664034">
    <property type="component" value="Unassembled WGS sequence"/>
</dbReference>
<feature type="domain" description="Outer membrane protein beta-barrel" evidence="1">
    <location>
        <begin position="56"/>
        <end position="247"/>
    </location>
</feature>
<dbReference type="InterPro" id="IPR025665">
    <property type="entry name" value="Beta-barrel_OMP_2"/>
</dbReference>
<proteinExistence type="predicted"/>
<evidence type="ECO:0000313" key="3">
    <source>
        <dbReference type="Proteomes" id="UP000664034"/>
    </source>
</evidence>
<name>A0A939GNA5_9BACT</name>
<dbReference type="Pfam" id="PF13568">
    <property type="entry name" value="OMP_b-brl_2"/>
    <property type="match status" value="1"/>
</dbReference>
<evidence type="ECO:0000259" key="1">
    <source>
        <dbReference type="Pfam" id="PF13568"/>
    </source>
</evidence>
<comment type="caution">
    <text evidence="2">The sequence shown here is derived from an EMBL/GenBank/DDBJ whole genome shotgun (WGS) entry which is preliminary data.</text>
</comment>
<gene>
    <name evidence="2" type="ORF">J2I47_25620</name>
</gene>
<reference evidence="2" key="1">
    <citation type="submission" date="2021-03" db="EMBL/GenBank/DDBJ databases">
        <title>Fibrella sp. HMF5335 genome sequencing and assembly.</title>
        <authorList>
            <person name="Kang H."/>
            <person name="Kim H."/>
            <person name="Bae S."/>
            <person name="Joh K."/>
        </authorList>
    </citation>
    <scope>NUCLEOTIDE SEQUENCE</scope>
    <source>
        <strain evidence="2">HMF5335</strain>
    </source>
</reference>